<evidence type="ECO:0000256" key="3">
    <source>
        <dbReference type="ARBA" id="ARBA00023125"/>
    </source>
</evidence>
<comment type="caution">
    <text evidence="7">The sequence shown here is derived from an EMBL/GenBank/DDBJ whole genome shotgun (WGS) entry which is preliminary data.</text>
</comment>
<dbReference type="InterPro" id="IPR036390">
    <property type="entry name" value="WH_DNA-bd_sf"/>
</dbReference>
<protein>
    <submittedName>
        <fullName evidence="7">LysR family transcriptional regulator</fullName>
    </submittedName>
</protein>
<feature type="domain" description="HTH lysR-type" evidence="6">
    <location>
        <begin position="3"/>
        <end position="60"/>
    </location>
</feature>
<evidence type="ECO:0000256" key="2">
    <source>
        <dbReference type="ARBA" id="ARBA00023015"/>
    </source>
</evidence>
<evidence type="ECO:0000313" key="7">
    <source>
        <dbReference type="EMBL" id="GLQ34336.1"/>
    </source>
</evidence>
<evidence type="ECO:0000256" key="5">
    <source>
        <dbReference type="ARBA" id="ARBA00023163"/>
    </source>
</evidence>
<gene>
    <name evidence="7" type="primary">oxyR</name>
    <name evidence="7" type="ORF">GCM10007939_06190</name>
</gene>
<dbReference type="InterPro" id="IPR005119">
    <property type="entry name" value="LysR_subst-bd"/>
</dbReference>
<keyword evidence="2" id="KW-0805">Transcription regulation</keyword>
<dbReference type="Proteomes" id="UP001156694">
    <property type="component" value="Unassembled WGS sequence"/>
</dbReference>
<dbReference type="Pfam" id="PF03466">
    <property type="entry name" value="LysR_substrate"/>
    <property type="match status" value="1"/>
</dbReference>
<dbReference type="InterPro" id="IPR036388">
    <property type="entry name" value="WH-like_DNA-bd_sf"/>
</dbReference>
<sequence>MAITLRQLTYLSALAKHRHFAHAAESVHVTQSALSQQIKELERTLGATLVERNPRGITLTATGRDVLARAKNVLAEVRDIEQVARLSMTMPAELRIGLIPTIAPYVLPHFLPLIRAQNIGMELGIREAQTDILLSELERGKLDAVVIALPSLVDGVIETPLITDHFFLAGRPQALAELPQTRLRPSEIRPDQLLLLDDGHCLADQALAACGIAPSTPIDLRASSLTTLCGLASAGFGFTLVPEIAVANELRATADLQVMRFSGRQPSRKIGLVRRSIGIKAPWFTVLEQGFKQAFELAIKPAKARPVAQQ</sequence>
<dbReference type="SUPFAM" id="SSF53850">
    <property type="entry name" value="Periplasmic binding protein-like II"/>
    <property type="match status" value="1"/>
</dbReference>
<keyword evidence="3" id="KW-0238">DNA-binding</keyword>
<dbReference type="Gene3D" id="3.40.190.10">
    <property type="entry name" value="Periplasmic binding protein-like II"/>
    <property type="match status" value="2"/>
</dbReference>
<dbReference type="PRINTS" id="PR00039">
    <property type="entry name" value="HTHLYSR"/>
</dbReference>
<dbReference type="EMBL" id="BSNN01000002">
    <property type="protein sequence ID" value="GLQ34336.1"/>
    <property type="molecule type" value="Genomic_DNA"/>
</dbReference>
<reference evidence="8" key="1">
    <citation type="journal article" date="2019" name="Int. J. Syst. Evol. Microbiol.">
        <title>The Global Catalogue of Microorganisms (GCM) 10K type strain sequencing project: providing services to taxonomists for standard genome sequencing and annotation.</title>
        <authorList>
            <consortium name="The Broad Institute Genomics Platform"/>
            <consortium name="The Broad Institute Genome Sequencing Center for Infectious Disease"/>
            <person name="Wu L."/>
            <person name="Ma J."/>
        </authorList>
    </citation>
    <scope>NUCLEOTIDE SEQUENCE [LARGE SCALE GENOMIC DNA]</scope>
    <source>
        <strain evidence="8">NBRC 110140</strain>
    </source>
</reference>
<name>A0ABQ5VSI1_9RHOB</name>
<dbReference type="PROSITE" id="PS50931">
    <property type="entry name" value="HTH_LYSR"/>
    <property type="match status" value="1"/>
</dbReference>
<comment type="similarity">
    <text evidence="1">Belongs to the LysR transcriptional regulatory family.</text>
</comment>
<dbReference type="Gene3D" id="1.10.10.10">
    <property type="entry name" value="Winged helix-like DNA-binding domain superfamily/Winged helix DNA-binding domain"/>
    <property type="match status" value="1"/>
</dbReference>
<dbReference type="PANTHER" id="PTHR30346">
    <property type="entry name" value="TRANSCRIPTIONAL DUAL REGULATOR HCAR-RELATED"/>
    <property type="match status" value="1"/>
</dbReference>
<dbReference type="PANTHER" id="PTHR30346:SF26">
    <property type="entry name" value="HYDROGEN PEROXIDE-INDUCIBLE GENES ACTIVATOR"/>
    <property type="match status" value="1"/>
</dbReference>
<dbReference type="Pfam" id="PF00126">
    <property type="entry name" value="HTH_1"/>
    <property type="match status" value="1"/>
</dbReference>
<dbReference type="CDD" id="cd08411">
    <property type="entry name" value="PBP2_OxyR"/>
    <property type="match status" value="1"/>
</dbReference>
<keyword evidence="5" id="KW-0804">Transcription</keyword>
<evidence type="ECO:0000259" key="6">
    <source>
        <dbReference type="PROSITE" id="PS50931"/>
    </source>
</evidence>
<accession>A0ABQ5VSI1</accession>
<organism evidence="7 8">
    <name type="scientific">Amylibacter marinus</name>
    <dbReference type="NCBI Taxonomy" id="1475483"/>
    <lineage>
        <taxon>Bacteria</taxon>
        <taxon>Pseudomonadati</taxon>
        <taxon>Pseudomonadota</taxon>
        <taxon>Alphaproteobacteria</taxon>
        <taxon>Rhodobacterales</taxon>
        <taxon>Paracoccaceae</taxon>
        <taxon>Amylibacter</taxon>
    </lineage>
</organism>
<dbReference type="InterPro" id="IPR000847">
    <property type="entry name" value="LysR_HTH_N"/>
</dbReference>
<keyword evidence="8" id="KW-1185">Reference proteome</keyword>
<evidence type="ECO:0000313" key="8">
    <source>
        <dbReference type="Proteomes" id="UP001156694"/>
    </source>
</evidence>
<dbReference type="SUPFAM" id="SSF46785">
    <property type="entry name" value="Winged helix' DNA-binding domain"/>
    <property type="match status" value="1"/>
</dbReference>
<dbReference type="RefSeq" id="WP_284376089.1">
    <property type="nucleotide sequence ID" value="NZ_BSNN01000002.1"/>
</dbReference>
<evidence type="ECO:0000256" key="4">
    <source>
        <dbReference type="ARBA" id="ARBA00023159"/>
    </source>
</evidence>
<proteinExistence type="inferred from homology"/>
<evidence type="ECO:0000256" key="1">
    <source>
        <dbReference type="ARBA" id="ARBA00009437"/>
    </source>
</evidence>
<keyword evidence="4" id="KW-0010">Activator</keyword>